<organism evidence="7 8">
    <name type="scientific">Cyclonatronum proteinivorum</name>
    <dbReference type="NCBI Taxonomy" id="1457365"/>
    <lineage>
        <taxon>Bacteria</taxon>
        <taxon>Pseudomonadati</taxon>
        <taxon>Balneolota</taxon>
        <taxon>Balneolia</taxon>
        <taxon>Balneolales</taxon>
        <taxon>Cyclonatronaceae</taxon>
        <taxon>Cyclonatronum</taxon>
    </lineage>
</organism>
<dbReference type="KEGG" id="cprv:CYPRO_1068"/>
<keyword evidence="4 5" id="KW-0732">Signal</keyword>
<proteinExistence type="inferred from homology"/>
<gene>
    <name evidence="7" type="ORF">CYPRO_1068</name>
</gene>
<dbReference type="SUPFAM" id="SSF53850">
    <property type="entry name" value="Periplasmic binding protein-like II"/>
    <property type="match status" value="1"/>
</dbReference>
<feature type="signal peptide" evidence="5">
    <location>
        <begin position="1"/>
        <end position="24"/>
    </location>
</feature>
<evidence type="ECO:0000256" key="3">
    <source>
        <dbReference type="ARBA" id="ARBA00022448"/>
    </source>
</evidence>
<dbReference type="GO" id="GO:0015833">
    <property type="term" value="P:peptide transport"/>
    <property type="evidence" value="ECO:0007669"/>
    <property type="project" value="TreeGrafter"/>
</dbReference>
<evidence type="ECO:0000313" key="8">
    <source>
        <dbReference type="Proteomes" id="UP000254808"/>
    </source>
</evidence>
<comment type="similarity">
    <text evidence="2">Belongs to the bacterial solute-binding protein 5 family.</text>
</comment>
<accession>A0A345UIN1</accession>
<comment type="subcellular location">
    <subcellularLocation>
        <location evidence="1">Cell envelope</location>
    </subcellularLocation>
</comment>
<dbReference type="PROSITE" id="PS51257">
    <property type="entry name" value="PROKAR_LIPOPROTEIN"/>
    <property type="match status" value="1"/>
</dbReference>
<dbReference type="AlphaFoldDB" id="A0A345UIN1"/>
<dbReference type="InterPro" id="IPR039424">
    <property type="entry name" value="SBP_5"/>
</dbReference>
<evidence type="ECO:0000256" key="2">
    <source>
        <dbReference type="ARBA" id="ARBA00005695"/>
    </source>
</evidence>
<evidence type="ECO:0000313" key="7">
    <source>
        <dbReference type="EMBL" id="AXJ00333.1"/>
    </source>
</evidence>
<protein>
    <submittedName>
        <fullName evidence="7">Extracellular solute-binding protein, family 5 Middle</fullName>
    </submittedName>
</protein>
<sequence length="494" mass="54924">MRTPISLLATLTLLLLLQACGSSTETVQVRDQARTFEPAPQPVSPEPGQEPFTLRMGELQKPGSMDPLFAHSPGAQRFIRFIYDGLTGLDAEGRAVPQLAESWEISPDSLQYTFTLRTDAFFHDDPAFAAGRGRSVNAEDVAFVFRRMALYNVPVYAANLFSTYIKGMEAFVLEERHTFFEQDVLFGGIEGIEVLDEHRVRFTLNAPEPDFPVLLASPYAVIYPQEVFEHRSNGLHGQPVGTGKFRFAASSGDSLIVLERNLIDFDTDRVGGNIMTAEWHFFDSETELFAAMGSGQLDLIPQMGPRTAKTLLSESGDQLAPGFDEMYTLIPTFESGFGFHFIADNFARISAEQAGALLQPVTSEQFTDELPANLSFTLHPDWAGLREDERPSENLLPAGLTAGAWPMGFGTYAATLWLSQFQDTHDPSLLILNRPNRDMLFYSTDDHHARSIGLNSAVAVRFSYQNHALHPHNISGITFNNTPWWISLEAFEAE</sequence>
<dbReference type="PANTHER" id="PTHR30290:SF10">
    <property type="entry name" value="PERIPLASMIC OLIGOPEPTIDE-BINDING PROTEIN-RELATED"/>
    <property type="match status" value="1"/>
</dbReference>
<dbReference type="RefSeq" id="WP_114983611.1">
    <property type="nucleotide sequence ID" value="NZ_CP027806.1"/>
</dbReference>
<feature type="chain" id="PRO_5016715749" evidence="5">
    <location>
        <begin position="25"/>
        <end position="494"/>
    </location>
</feature>
<evidence type="ECO:0000256" key="1">
    <source>
        <dbReference type="ARBA" id="ARBA00004196"/>
    </source>
</evidence>
<dbReference type="GO" id="GO:1904680">
    <property type="term" value="F:peptide transmembrane transporter activity"/>
    <property type="evidence" value="ECO:0007669"/>
    <property type="project" value="TreeGrafter"/>
</dbReference>
<dbReference type="InterPro" id="IPR000914">
    <property type="entry name" value="SBP_5_dom"/>
</dbReference>
<evidence type="ECO:0000256" key="4">
    <source>
        <dbReference type="ARBA" id="ARBA00022729"/>
    </source>
</evidence>
<dbReference type="OrthoDB" id="9772924at2"/>
<dbReference type="Pfam" id="PF00496">
    <property type="entry name" value="SBP_bac_5"/>
    <property type="match status" value="1"/>
</dbReference>
<dbReference type="GO" id="GO:0030313">
    <property type="term" value="C:cell envelope"/>
    <property type="evidence" value="ECO:0007669"/>
    <property type="project" value="UniProtKB-SubCell"/>
</dbReference>
<keyword evidence="8" id="KW-1185">Reference proteome</keyword>
<feature type="domain" description="Solute-binding protein family 5" evidence="6">
    <location>
        <begin position="96"/>
        <end position="332"/>
    </location>
</feature>
<dbReference type="Proteomes" id="UP000254808">
    <property type="component" value="Chromosome"/>
</dbReference>
<dbReference type="PANTHER" id="PTHR30290">
    <property type="entry name" value="PERIPLASMIC BINDING COMPONENT OF ABC TRANSPORTER"/>
    <property type="match status" value="1"/>
</dbReference>
<dbReference type="Gene3D" id="3.40.190.10">
    <property type="entry name" value="Periplasmic binding protein-like II"/>
    <property type="match status" value="1"/>
</dbReference>
<evidence type="ECO:0000259" key="6">
    <source>
        <dbReference type="Pfam" id="PF00496"/>
    </source>
</evidence>
<keyword evidence="3" id="KW-0813">Transport</keyword>
<dbReference type="EMBL" id="CP027806">
    <property type="protein sequence ID" value="AXJ00333.1"/>
    <property type="molecule type" value="Genomic_DNA"/>
</dbReference>
<name>A0A345UIN1_9BACT</name>
<reference evidence="7 8" key="1">
    <citation type="submission" date="2018-03" db="EMBL/GenBank/DDBJ databases">
        <title>Phenotypic and genomic properties of Cyclonatronum proteinivorum gen. nov., sp. nov., a haloalkaliphilic bacteroidete from soda lakes possessing Na+-translocating rhodopsin.</title>
        <authorList>
            <person name="Toshchakov S.V."/>
            <person name="Korzhenkov A."/>
            <person name="Samarov N.I."/>
            <person name="Kublanov I.V."/>
            <person name="Muntyan M.S."/>
            <person name="Sorokin D.Y."/>
        </authorList>
    </citation>
    <scope>NUCLEOTIDE SEQUENCE [LARGE SCALE GENOMIC DNA]</scope>
    <source>
        <strain evidence="7 8">Omega</strain>
    </source>
</reference>
<dbReference type="CDD" id="cd00995">
    <property type="entry name" value="PBP2_NikA_DppA_OppA_like"/>
    <property type="match status" value="1"/>
</dbReference>
<evidence type="ECO:0000256" key="5">
    <source>
        <dbReference type="SAM" id="SignalP"/>
    </source>
</evidence>